<comment type="caution">
    <text evidence="1">The sequence shown here is derived from an EMBL/GenBank/DDBJ whole genome shotgun (WGS) entry which is preliminary data.</text>
</comment>
<accession>A0ACA9QZV5</accession>
<dbReference type="Proteomes" id="UP000789702">
    <property type="component" value="Unassembled WGS sequence"/>
</dbReference>
<keyword evidence="2" id="KW-1185">Reference proteome</keyword>
<protein>
    <submittedName>
        <fullName evidence="1">7287_t:CDS:1</fullName>
    </submittedName>
</protein>
<feature type="non-terminal residue" evidence="1">
    <location>
        <position position="58"/>
    </location>
</feature>
<reference evidence="1" key="1">
    <citation type="submission" date="2021-06" db="EMBL/GenBank/DDBJ databases">
        <authorList>
            <person name="Kallberg Y."/>
            <person name="Tangrot J."/>
            <person name="Rosling A."/>
        </authorList>
    </citation>
    <scope>NUCLEOTIDE SEQUENCE</scope>
    <source>
        <strain evidence="1">IL203A</strain>
    </source>
</reference>
<gene>
    <name evidence="1" type="ORF">DHETER_LOCUS15822</name>
</gene>
<sequence>MANSAFIYLKLKILHQCSKRNCVNEEIKNKIKENLQLAPSNIYSLLEQDFSEITQSKS</sequence>
<proteinExistence type="predicted"/>
<dbReference type="EMBL" id="CAJVPU010056723">
    <property type="protein sequence ID" value="CAG8770873.1"/>
    <property type="molecule type" value="Genomic_DNA"/>
</dbReference>
<organism evidence="1 2">
    <name type="scientific">Dentiscutata heterogama</name>
    <dbReference type="NCBI Taxonomy" id="1316150"/>
    <lineage>
        <taxon>Eukaryota</taxon>
        <taxon>Fungi</taxon>
        <taxon>Fungi incertae sedis</taxon>
        <taxon>Mucoromycota</taxon>
        <taxon>Glomeromycotina</taxon>
        <taxon>Glomeromycetes</taxon>
        <taxon>Diversisporales</taxon>
        <taxon>Gigasporaceae</taxon>
        <taxon>Dentiscutata</taxon>
    </lineage>
</organism>
<name>A0ACA9QZV5_9GLOM</name>
<evidence type="ECO:0000313" key="2">
    <source>
        <dbReference type="Proteomes" id="UP000789702"/>
    </source>
</evidence>
<evidence type="ECO:0000313" key="1">
    <source>
        <dbReference type="EMBL" id="CAG8770873.1"/>
    </source>
</evidence>